<accession>A0AAJ0DE61</accession>
<sequence length="317" mass="36439">MASVYTRRQLDQFLSHISIPEKYCLDHDPPRDLAFLTALHTHILATVPYENMTIHYSKTHTISLDPQVLFQKIVVDHRGRGGYCMENSLFYNQILRGLGFRAYTVGVRIRHRTDGIPQGEYIGWVHIVNIVTLLGGTRWVVDVGFGGDGATKPLPLVEGHVTRNIGTQDIRLTQDFIPGQTEQSPERKFWIYQYRNSTEQPWNSFYAFSEMVEFLPADFAIMNWYTGSHPESFQTFTVLMVKFLRRPKDDGSGDDEIYGKRMLVNGTVKENLGGKTKIVQECRTEAERIKALKAWFDIDLTDEEQQSIRGWVTELVS</sequence>
<keyword evidence="3" id="KW-1185">Reference proteome</keyword>
<dbReference type="PANTHER" id="PTHR11786">
    <property type="entry name" value="N-HYDROXYARYLAMINE O-ACETYLTRANSFERASE"/>
    <property type="match status" value="1"/>
</dbReference>
<gene>
    <name evidence="2" type="ORF">LTR09_006813</name>
</gene>
<name>A0AAJ0DE61_9PEZI</name>
<reference evidence="2" key="1">
    <citation type="submission" date="2023-04" db="EMBL/GenBank/DDBJ databases">
        <title>Black Yeasts Isolated from many extreme environments.</title>
        <authorList>
            <person name="Coleine C."/>
            <person name="Stajich J.E."/>
            <person name="Selbmann L."/>
        </authorList>
    </citation>
    <scope>NUCLEOTIDE SEQUENCE</scope>
    <source>
        <strain evidence="2">CCFEE 5312</strain>
    </source>
</reference>
<dbReference type="SUPFAM" id="SSF54001">
    <property type="entry name" value="Cysteine proteinases"/>
    <property type="match status" value="1"/>
</dbReference>
<dbReference type="InterPro" id="IPR038765">
    <property type="entry name" value="Papain-like_cys_pep_sf"/>
</dbReference>
<dbReference type="Proteomes" id="UP001271007">
    <property type="component" value="Unassembled WGS sequence"/>
</dbReference>
<dbReference type="Pfam" id="PF00797">
    <property type="entry name" value="Acetyltransf_2"/>
    <property type="match status" value="1"/>
</dbReference>
<dbReference type="EMBL" id="JAWDJX010000022">
    <property type="protein sequence ID" value="KAK3052221.1"/>
    <property type="molecule type" value="Genomic_DNA"/>
</dbReference>
<dbReference type="PANTHER" id="PTHR11786:SF0">
    <property type="entry name" value="ARYLAMINE N-ACETYLTRANSFERASE 4-RELATED"/>
    <property type="match status" value="1"/>
</dbReference>
<organism evidence="2 3">
    <name type="scientific">Extremus antarcticus</name>
    <dbReference type="NCBI Taxonomy" id="702011"/>
    <lineage>
        <taxon>Eukaryota</taxon>
        <taxon>Fungi</taxon>
        <taxon>Dikarya</taxon>
        <taxon>Ascomycota</taxon>
        <taxon>Pezizomycotina</taxon>
        <taxon>Dothideomycetes</taxon>
        <taxon>Dothideomycetidae</taxon>
        <taxon>Mycosphaerellales</taxon>
        <taxon>Extremaceae</taxon>
        <taxon>Extremus</taxon>
    </lineage>
</organism>
<comment type="caution">
    <text evidence="2">The sequence shown here is derived from an EMBL/GenBank/DDBJ whole genome shotgun (WGS) entry which is preliminary data.</text>
</comment>
<evidence type="ECO:0008006" key="4">
    <source>
        <dbReference type="Google" id="ProtNLM"/>
    </source>
</evidence>
<evidence type="ECO:0000256" key="1">
    <source>
        <dbReference type="ARBA" id="ARBA00006547"/>
    </source>
</evidence>
<protein>
    <recommendedName>
        <fullName evidence="4">Arylamine N-acetyltransferase</fullName>
    </recommendedName>
</protein>
<evidence type="ECO:0000313" key="2">
    <source>
        <dbReference type="EMBL" id="KAK3052221.1"/>
    </source>
</evidence>
<proteinExistence type="inferred from homology"/>
<dbReference type="GO" id="GO:0016407">
    <property type="term" value="F:acetyltransferase activity"/>
    <property type="evidence" value="ECO:0007669"/>
    <property type="project" value="InterPro"/>
</dbReference>
<dbReference type="InterPro" id="IPR001447">
    <property type="entry name" value="Arylamine_N-AcTrfase"/>
</dbReference>
<comment type="similarity">
    <text evidence="1">Belongs to the arylamine N-acetyltransferase family.</text>
</comment>
<evidence type="ECO:0000313" key="3">
    <source>
        <dbReference type="Proteomes" id="UP001271007"/>
    </source>
</evidence>
<dbReference type="Gene3D" id="3.30.2140.20">
    <property type="match status" value="1"/>
</dbReference>
<dbReference type="InterPro" id="IPR053710">
    <property type="entry name" value="Arylamine_NAT_domain_sf"/>
</dbReference>
<dbReference type="AlphaFoldDB" id="A0AAJ0DE61"/>